<gene>
    <name evidence="4" type="ORF">CLV70_101841</name>
</gene>
<feature type="region of interest" description="Disordered" evidence="2">
    <location>
        <begin position="269"/>
        <end position="304"/>
    </location>
</feature>
<keyword evidence="5" id="KW-1185">Reference proteome</keyword>
<dbReference type="InterPro" id="IPR006016">
    <property type="entry name" value="UspA"/>
</dbReference>
<feature type="domain" description="UspA" evidence="3">
    <location>
        <begin position="150"/>
        <end position="265"/>
    </location>
</feature>
<dbReference type="PRINTS" id="PR01438">
    <property type="entry name" value="UNVRSLSTRESS"/>
</dbReference>
<dbReference type="OrthoDB" id="3404132at2"/>
<evidence type="ECO:0000313" key="5">
    <source>
        <dbReference type="Proteomes" id="UP000239209"/>
    </source>
</evidence>
<dbReference type="SUPFAM" id="SSF52402">
    <property type="entry name" value="Adenine nucleotide alpha hydrolases-like"/>
    <property type="match status" value="2"/>
</dbReference>
<feature type="compositionally biased region" description="Gly residues" evidence="2">
    <location>
        <begin position="269"/>
        <end position="279"/>
    </location>
</feature>
<accession>A0A2T0SJV1</accession>
<dbReference type="InterPro" id="IPR014729">
    <property type="entry name" value="Rossmann-like_a/b/a_fold"/>
</dbReference>
<dbReference type="Gene3D" id="3.40.50.620">
    <property type="entry name" value="HUPs"/>
    <property type="match status" value="2"/>
</dbReference>
<dbReference type="AlphaFoldDB" id="A0A2T0SJV1"/>
<sequence>MQIPAPAPVVVGVSGTAAGLAATRLGAREAMARGRPLRIVHVFAWPGRHYSDDPPDYCSARREADLIVREAVATASRSVPGVRVEGVLVDGQPVRELLRRSRTAELLVLGDDDLTTAPGLPPDSVAVQAVARARCPVVVARGVRPPSGPLLVAVDGSPASLQALRLAAGEAGRRELALEVAHVVGRPEQEPAGRRLLENAIAGVPGLTGARTRLLVGDPAPTLVRASRRARMMIVGPRGTDGSSLLGVVAGELLRHCACPTLFVHGTTAGQGPGDGTAAGPGNRTAAGKGPGNGTVRTAGALTS</sequence>
<dbReference type="EMBL" id="PVZG01000001">
    <property type="protein sequence ID" value="PRY33678.1"/>
    <property type="molecule type" value="Genomic_DNA"/>
</dbReference>
<evidence type="ECO:0000259" key="3">
    <source>
        <dbReference type="Pfam" id="PF00582"/>
    </source>
</evidence>
<dbReference type="Proteomes" id="UP000239209">
    <property type="component" value="Unassembled WGS sequence"/>
</dbReference>
<comment type="similarity">
    <text evidence="1">Belongs to the universal stress protein A family.</text>
</comment>
<protein>
    <submittedName>
        <fullName evidence="4">Universal stress protein family protein</fullName>
    </submittedName>
</protein>
<feature type="domain" description="UspA" evidence="3">
    <location>
        <begin position="9"/>
        <end position="141"/>
    </location>
</feature>
<name>A0A2T0SJV1_9ACTN</name>
<evidence type="ECO:0000313" key="4">
    <source>
        <dbReference type="EMBL" id="PRY33678.1"/>
    </source>
</evidence>
<organism evidence="4 5">
    <name type="scientific">Pseudosporangium ferrugineum</name>
    <dbReference type="NCBI Taxonomy" id="439699"/>
    <lineage>
        <taxon>Bacteria</taxon>
        <taxon>Bacillati</taxon>
        <taxon>Actinomycetota</taxon>
        <taxon>Actinomycetes</taxon>
        <taxon>Micromonosporales</taxon>
        <taxon>Micromonosporaceae</taxon>
        <taxon>Pseudosporangium</taxon>
    </lineage>
</organism>
<dbReference type="RefSeq" id="WP_106124932.1">
    <property type="nucleotide sequence ID" value="NZ_PVZG01000001.1"/>
</dbReference>
<dbReference type="Pfam" id="PF00582">
    <property type="entry name" value="Usp"/>
    <property type="match status" value="2"/>
</dbReference>
<dbReference type="PANTHER" id="PTHR46268:SF6">
    <property type="entry name" value="UNIVERSAL STRESS PROTEIN UP12"/>
    <property type="match status" value="1"/>
</dbReference>
<proteinExistence type="inferred from homology"/>
<evidence type="ECO:0000256" key="2">
    <source>
        <dbReference type="SAM" id="MobiDB-lite"/>
    </source>
</evidence>
<dbReference type="InterPro" id="IPR006015">
    <property type="entry name" value="Universal_stress_UspA"/>
</dbReference>
<evidence type="ECO:0000256" key="1">
    <source>
        <dbReference type="ARBA" id="ARBA00008791"/>
    </source>
</evidence>
<comment type="caution">
    <text evidence="4">The sequence shown here is derived from an EMBL/GenBank/DDBJ whole genome shotgun (WGS) entry which is preliminary data.</text>
</comment>
<reference evidence="4 5" key="1">
    <citation type="submission" date="2018-03" db="EMBL/GenBank/DDBJ databases">
        <title>Genomic Encyclopedia of Archaeal and Bacterial Type Strains, Phase II (KMG-II): from individual species to whole genera.</title>
        <authorList>
            <person name="Goeker M."/>
        </authorList>
    </citation>
    <scope>NUCLEOTIDE SEQUENCE [LARGE SCALE GENOMIC DNA]</scope>
    <source>
        <strain evidence="4 5">DSM 45348</strain>
    </source>
</reference>
<dbReference type="PANTHER" id="PTHR46268">
    <property type="entry name" value="STRESS RESPONSE PROTEIN NHAX"/>
    <property type="match status" value="1"/>
</dbReference>